<reference evidence="3 4" key="1">
    <citation type="submission" date="2018-06" db="EMBL/GenBank/DDBJ databases">
        <title>Comparative genomics reveals the genomic features of Rhizophagus irregularis, R. cerebriforme, R. diaphanum and Gigaspora rosea, and their symbiotic lifestyle signature.</title>
        <authorList>
            <person name="Morin E."/>
            <person name="San Clemente H."/>
            <person name="Chen E.C.H."/>
            <person name="De La Providencia I."/>
            <person name="Hainaut M."/>
            <person name="Kuo A."/>
            <person name="Kohler A."/>
            <person name="Murat C."/>
            <person name="Tang N."/>
            <person name="Roy S."/>
            <person name="Loubradou J."/>
            <person name="Henrissat B."/>
            <person name="Grigoriev I.V."/>
            <person name="Corradi N."/>
            <person name="Roux C."/>
            <person name="Martin F.M."/>
        </authorList>
    </citation>
    <scope>NUCLEOTIDE SEQUENCE [LARGE SCALE GENOMIC DNA]</scope>
    <source>
        <strain evidence="3 4">DAOM 194757</strain>
    </source>
</reference>
<evidence type="ECO:0000313" key="4">
    <source>
        <dbReference type="Proteomes" id="UP000266673"/>
    </source>
</evidence>
<comment type="caution">
    <text evidence="3">The sequence shown here is derived from an EMBL/GenBank/DDBJ whole genome shotgun (WGS) entry which is preliminary data.</text>
</comment>
<organism evidence="3 4">
    <name type="scientific">Gigaspora rosea</name>
    <dbReference type="NCBI Taxonomy" id="44941"/>
    <lineage>
        <taxon>Eukaryota</taxon>
        <taxon>Fungi</taxon>
        <taxon>Fungi incertae sedis</taxon>
        <taxon>Mucoromycota</taxon>
        <taxon>Glomeromycotina</taxon>
        <taxon>Glomeromycetes</taxon>
        <taxon>Diversisporales</taxon>
        <taxon>Gigasporaceae</taxon>
        <taxon>Gigaspora</taxon>
    </lineage>
</organism>
<proteinExistence type="predicted"/>
<dbReference type="InterPro" id="IPR053215">
    <property type="entry name" value="TKL_Ser/Thr_kinase"/>
</dbReference>
<feature type="domain" description="Protein kinase" evidence="2">
    <location>
        <begin position="55"/>
        <end position="190"/>
    </location>
</feature>
<sequence length="190" mass="22097">MHTLEEIKKQTNQQNVNAIEQKLKAIHIATSDENSSEANKFLQNSNIPHNQILDLEKRKEVKRGDGQIVKKLYRNISQPVAQKEIAYLNSESTNRADYKKNIEKIKKQAAILTELKDCPNIKTFYGTMLHDEKLYIISEWAELDDLNTYLKKNPGLSWEFKLKIARDIANGLVFCHFCDILHHDIRRYGS</sequence>
<dbReference type="PANTHER" id="PTHR45756">
    <property type="entry name" value="PALMITOYLTRANSFERASE"/>
    <property type="match status" value="1"/>
</dbReference>
<evidence type="ECO:0000256" key="1">
    <source>
        <dbReference type="SAM" id="Coils"/>
    </source>
</evidence>
<dbReference type="Gene3D" id="1.10.510.10">
    <property type="entry name" value="Transferase(Phosphotransferase) domain 1"/>
    <property type="match status" value="1"/>
</dbReference>
<keyword evidence="3" id="KW-0808">Transferase</keyword>
<keyword evidence="3" id="KW-0418">Kinase</keyword>
<dbReference type="Pfam" id="PF00069">
    <property type="entry name" value="Pkinase"/>
    <property type="match status" value="1"/>
</dbReference>
<evidence type="ECO:0000259" key="2">
    <source>
        <dbReference type="PROSITE" id="PS50011"/>
    </source>
</evidence>
<keyword evidence="1" id="KW-0175">Coiled coil</keyword>
<keyword evidence="4" id="KW-1185">Reference proteome</keyword>
<dbReference type="Proteomes" id="UP000266673">
    <property type="component" value="Unassembled WGS sequence"/>
</dbReference>
<dbReference type="PROSITE" id="PS50011">
    <property type="entry name" value="PROTEIN_KINASE_DOM"/>
    <property type="match status" value="1"/>
</dbReference>
<gene>
    <name evidence="3" type="ORF">C2G38_1358125</name>
</gene>
<evidence type="ECO:0000313" key="3">
    <source>
        <dbReference type="EMBL" id="RIB18293.1"/>
    </source>
</evidence>
<dbReference type="GO" id="GO:0004672">
    <property type="term" value="F:protein kinase activity"/>
    <property type="evidence" value="ECO:0007669"/>
    <property type="project" value="InterPro"/>
</dbReference>
<dbReference type="PANTHER" id="PTHR45756:SF1">
    <property type="entry name" value="PROTEIN KINASE DOMAIN CONTAINING PROTEIN"/>
    <property type="match status" value="1"/>
</dbReference>
<dbReference type="GO" id="GO:0005524">
    <property type="term" value="F:ATP binding"/>
    <property type="evidence" value="ECO:0007669"/>
    <property type="project" value="InterPro"/>
</dbReference>
<feature type="coiled-coil region" evidence="1">
    <location>
        <begin position="88"/>
        <end position="115"/>
    </location>
</feature>
<protein>
    <submittedName>
        <fullName evidence="3">Kinase-like domain-containing protein</fullName>
    </submittedName>
</protein>
<dbReference type="EMBL" id="QKWP01000547">
    <property type="protein sequence ID" value="RIB18293.1"/>
    <property type="molecule type" value="Genomic_DNA"/>
</dbReference>
<dbReference type="InterPro" id="IPR011009">
    <property type="entry name" value="Kinase-like_dom_sf"/>
</dbReference>
<dbReference type="AlphaFoldDB" id="A0A397VEB6"/>
<name>A0A397VEB6_9GLOM</name>
<dbReference type="SUPFAM" id="SSF56112">
    <property type="entry name" value="Protein kinase-like (PK-like)"/>
    <property type="match status" value="1"/>
</dbReference>
<dbReference type="InterPro" id="IPR000719">
    <property type="entry name" value="Prot_kinase_dom"/>
</dbReference>
<dbReference type="OrthoDB" id="2314769at2759"/>
<accession>A0A397VEB6</accession>